<name>A0A6H5FZ87_9HEMI</name>
<proteinExistence type="predicted"/>
<keyword evidence="3" id="KW-0472">Membrane</keyword>
<dbReference type="InterPro" id="IPR051634">
    <property type="entry name" value="Extended_Synaptotagmin"/>
</dbReference>
<protein>
    <recommendedName>
        <fullName evidence="4">Synaptotagmin SMP domain-containing protein</fullName>
    </recommendedName>
</protein>
<dbReference type="InterPro" id="IPR039010">
    <property type="entry name" value="Synaptotagmin_SMP"/>
</dbReference>
<reference evidence="5 6" key="1">
    <citation type="submission" date="2020-02" db="EMBL/GenBank/DDBJ databases">
        <authorList>
            <person name="Ferguson B K."/>
        </authorList>
    </citation>
    <scope>NUCLEOTIDE SEQUENCE [LARGE SCALE GENOMIC DNA]</scope>
</reference>
<evidence type="ECO:0000256" key="2">
    <source>
        <dbReference type="ARBA" id="ARBA00022989"/>
    </source>
</evidence>
<feature type="domain" description="Synaptotagmin SMP" evidence="4">
    <location>
        <begin position="148"/>
        <end position="196"/>
    </location>
</feature>
<accession>A0A6H5FZ87</accession>
<keyword evidence="6" id="KW-1185">Reference proteome</keyword>
<dbReference type="GO" id="GO:0035091">
    <property type="term" value="F:phosphatidylinositol binding"/>
    <property type="evidence" value="ECO:0007669"/>
    <property type="project" value="TreeGrafter"/>
</dbReference>
<gene>
    <name evidence="5" type="ORF">NTEN_LOCUS1686</name>
</gene>
<dbReference type="Pfam" id="PF17047">
    <property type="entry name" value="SMP_LBD"/>
    <property type="match status" value="1"/>
</dbReference>
<dbReference type="AlphaFoldDB" id="A0A6H5FZ87"/>
<evidence type="ECO:0000313" key="5">
    <source>
        <dbReference type="EMBL" id="CAA9994870.1"/>
    </source>
</evidence>
<dbReference type="GO" id="GO:0031210">
    <property type="term" value="F:phosphatidylcholine binding"/>
    <property type="evidence" value="ECO:0007669"/>
    <property type="project" value="TreeGrafter"/>
</dbReference>
<evidence type="ECO:0000313" key="6">
    <source>
        <dbReference type="Proteomes" id="UP000479000"/>
    </source>
</evidence>
<dbReference type="OrthoDB" id="1029639at2759"/>
<dbReference type="GO" id="GO:0005789">
    <property type="term" value="C:endoplasmic reticulum membrane"/>
    <property type="evidence" value="ECO:0007669"/>
    <property type="project" value="TreeGrafter"/>
</dbReference>
<evidence type="ECO:0000259" key="4">
    <source>
        <dbReference type="Pfam" id="PF17047"/>
    </source>
</evidence>
<sequence>MDTNPPPTDSKEIATRQIGTGSSIVHLLYNFSKQAGKLAIVYLFGYFNISPAWLLAPVVLSVLREEWGKEKELKRNIAKAAALSNEKEVILARVDDLPAWILNQVWPNVNHYAKDLIKDVIEPAVQESLLQYKLSGFSFQKMRLGTIIHGMIRVVMKPLIRTIPLVGGLQIYFLNNPNIDFNLVGVADLLDMPGLSSRFMRTPANLWSADCSTTMIPKRIRNWD</sequence>
<feature type="non-terminal residue" evidence="5">
    <location>
        <position position="224"/>
    </location>
</feature>
<keyword evidence="1 3" id="KW-0812">Transmembrane</keyword>
<organism evidence="5 6">
    <name type="scientific">Nesidiocoris tenuis</name>
    <dbReference type="NCBI Taxonomy" id="355587"/>
    <lineage>
        <taxon>Eukaryota</taxon>
        <taxon>Metazoa</taxon>
        <taxon>Ecdysozoa</taxon>
        <taxon>Arthropoda</taxon>
        <taxon>Hexapoda</taxon>
        <taxon>Insecta</taxon>
        <taxon>Pterygota</taxon>
        <taxon>Neoptera</taxon>
        <taxon>Paraneoptera</taxon>
        <taxon>Hemiptera</taxon>
        <taxon>Heteroptera</taxon>
        <taxon>Panheteroptera</taxon>
        <taxon>Cimicomorpha</taxon>
        <taxon>Miridae</taxon>
        <taxon>Dicyphina</taxon>
        <taxon>Nesidiocoris</taxon>
    </lineage>
</organism>
<dbReference type="PANTHER" id="PTHR45761:SF1">
    <property type="entry name" value="EXTENDED SYNAPTOTAGMIN-LIKE PROTEIN 2, ISOFORM C"/>
    <property type="match status" value="1"/>
</dbReference>
<dbReference type="Proteomes" id="UP000479000">
    <property type="component" value="Unassembled WGS sequence"/>
</dbReference>
<dbReference type="PANTHER" id="PTHR45761">
    <property type="entry name" value="EXTENDED SYNAPTOTAGMIN-LIKE PROTEIN 2, ISOFORM C"/>
    <property type="match status" value="1"/>
</dbReference>
<evidence type="ECO:0000256" key="3">
    <source>
        <dbReference type="SAM" id="Phobius"/>
    </source>
</evidence>
<dbReference type="GO" id="GO:0005544">
    <property type="term" value="F:calcium-dependent phospholipid binding"/>
    <property type="evidence" value="ECO:0007669"/>
    <property type="project" value="TreeGrafter"/>
</dbReference>
<dbReference type="EMBL" id="CADCXU010002745">
    <property type="protein sequence ID" value="CAA9994870.1"/>
    <property type="molecule type" value="Genomic_DNA"/>
</dbReference>
<feature type="transmembrane region" description="Helical" evidence="3">
    <location>
        <begin position="39"/>
        <end position="63"/>
    </location>
</feature>
<dbReference type="GO" id="GO:0008429">
    <property type="term" value="F:phosphatidylethanolamine binding"/>
    <property type="evidence" value="ECO:0007669"/>
    <property type="project" value="TreeGrafter"/>
</dbReference>
<dbReference type="CDD" id="cd21670">
    <property type="entry name" value="SMP_ESyt"/>
    <property type="match status" value="1"/>
</dbReference>
<dbReference type="GO" id="GO:0005509">
    <property type="term" value="F:calcium ion binding"/>
    <property type="evidence" value="ECO:0007669"/>
    <property type="project" value="TreeGrafter"/>
</dbReference>
<evidence type="ECO:0000256" key="1">
    <source>
        <dbReference type="ARBA" id="ARBA00022692"/>
    </source>
</evidence>
<keyword evidence="2 3" id="KW-1133">Transmembrane helix</keyword>